<accession>A0ABT4S1Z2</accession>
<comment type="caution">
    <text evidence="1">The sequence shown here is derived from an EMBL/GenBank/DDBJ whole genome shotgun (WGS) entry which is preliminary data.</text>
</comment>
<dbReference type="Gene3D" id="1.10.3210.10">
    <property type="entry name" value="Hypothetical protein af1432"/>
    <property type="match status" value="1"/>
</dbReference>
<name>A0ABT4S1Z2_9FLAO</name>
<protein>
    <recommendedName>
        <fullName evidence="3">Metal-dependent HD superfamily phosphohydrolase</fullName>
    </recommendedName>
</protein>
<dbReference type="InterPro" id="IPR009218">
    <property type="entry name" value="HD_phosphohydro"/>
</dbReference>
<gene>
    <name evidence="1" type="ORF">OOZ35_11160</name>
</gene>
<organism evidence="1 2">
    <name type="scientific">Mesoflavibacter profundi</name>
    <dbReference type="NCBI Taxonomy" id="2708110"/>
    <lineage>
        <taxon>Bacteria</taxon>
        <taxon>Pseudomonadati</taxon>
        <taxon>Bacteroidota</taxon>
        <taxon>Flavobacteriia</taxon>
        <taxon>Flavobacteriales</taxon>
        <taxon>Flavobacteriaceae</taxon>
        <taxon>Mesoflavibacter</taxon>
    </lineage>
</organism>
<reference evidence="1" key="1">
    <citation type="submission" date="2022-11" db="EMBL/GenBank/DDBJ databases">
        <title>Refractory cell wall polysaccharides provide important carbon source for microbial heterotrophs in the hadal ocean.</title>
        <authorList>
            <person name="Zhu X."/>
        </authorList>
    </citation>
    <scope>NUCLEOTIDE SEQUENCE</scope>
    <source>
        <strain evidence="1">MTRN7</strain>
    </source>
</reference>
<keyword evidence="2" id="KW-1185">Reference proteome</keyword>
<dbReference type="EMBL" id="JAPFGC010000002">
    <property type="protein sequence ID" value="MDA0178051.1"/>
    <property type="molecule type" value="Genomic_DNA"/>
</dbReference>
<dbReference type="SUPFAM" id="SSF109604">
    <property type="entry name" value="HD-domain/PDEase-like"/>
    <property type="match status" value="1"/>
</dbReference>
<dbReference type="PIRSF" id="PIRSF035170">
    <property type="entry name" value="HD_phosphohydro"/>
    <property type="match status" value="1"/>
</dbReference>
<dbReference type="PANTHER" id="PTHR21174:SF0">
    <property type="entry name" value="HD PHOSPHOHYDROLASE FAMILY PROTEIN-RELATED"/>
    <property type="match status" value="1"/>
</dbReference>
<dbReference type="PANTHER" id="PTHR21174">
    <property type="match status" value="1"/>
</dbReference>
<dbReference type="Proteomes" id="UP001149142">
    <property type="component" value="Unassembled WGS sequence"/>
</dbReference>
<evidence type="ECO:0000313" key="2">
    <source>
        <dbReference type="Proteomes" id="UP001149142"/>
    </source>
</evidence>
<evidence type="ECO:0008006" key="3">
    <source>
        <dbReference type="Google" id="ProtNLM"/>
    </source>
</evidence>
<dbReference type="RefSeq" id="WP_223878880.1">
    <property type="nucleotide sequence ID" value="NZ_CP061703.1"/>
</dbReference>
<sequence>MIDWLKNEWIALASNYSSDKDLIYNYWEDIISQYSKKSRYYHNLEHIHNMLVQLETIKDEIANLPELKFAIWYHDIIYKSTKKDNEEKSAAFAKNRLKSFSFNINSIKKVEELILSTKKHNVILNQNQDNAYLLDLDLSILGSNWETYKNYTQQIRKEYKIYPDFMYKSGRKKVLKHFLERDNLYFTKTYKIQFENKARENIKRELETL</sequence>
<proteinExistence type="predicted"/>
<evidence type="ECO:0000313" key="1">
    <source>
        <dbReference type="EMBL" id="MDA0178051.1"/>
    </source>
</evidence>